<dbReference type="PROSITE" id="PS50048">
    <property type="entry name" value="ZN2_CY6_FUNGAL_2"/>
    <property type="match status" value="1"/>
</dbReference>
<dbReference type="PROSITE" id="PS00463">
    <property type="entry name" value="ZN2_CY6_FUNGAL_1"/>
    <property type="match status" value="1"/>
</dbReference>
<dbReference type="EMBL" id="ML977032">
    <property type="protein sequence ID" value="KAF1949798.1"/>
    <property type="molecule type" value="Genomic_DNA"/>
</dbReference>
<dbReference type="SMART" id="SM00066">
    <property type="entry name" value="GAL4"/>
    <property type="match status" value="1"/>
</dbReference>
<evidence type="ECO:0000313" key="4">
    <source>
        <dbReference type="EMBL" id="KAF1949798.1"/>
    </source>
</evidence>
<dbReference type="Proteomes" id="UP000800035">
    <property type="component" value="Unassembled WGS sequence"/>
</dbReference>
<evidence type="ECO:0000313" key="5">
    <source>
        <dbReference type="Proteomes" id="UP000800035"/>
    </source>
</evidence>
<dbReference type="GO" id="GO:0001228">
    <property type="term" value="F:DNA-binding transcription activator activity, RNA polymerase II-specific"/>
    <property type="evidence" value="ECO:0007669"/>
    <property type="project" value="TreeGrafter"/>
</dbReference>
<name>A0A6A5TBZ3_9PLEO</name>
<dbReference type="Pfam" id="PF00172">
    <property type="entry name" value="Zn_clus"/>
    <property type="match status" value="1"/>
</dbReference>
<keyword evidence="1" id="KW-0539">Nucleus</keyword>
<evidence type="ECO:0000256" key="2">
    <source>
        <dbReference type="SAM" id="MobiDB-lite"/>
    </source>
</evidence>
<accession>A0A6A5TBZ3</accession>
<gene>
    <name evidence="4" type="ORF">CC80DRAFT_253263</name>
</gene>
<keyword evidence="5" id="KW-1185">Reference proteome</keyword>
<dbReference type="SUPFAM" id="SSF57701">
    <property type="entry name" value="Zn2/Cys6 DNA-binding domain"/>
    <property type="match status" value="1"/>
</dbReference>
<organism evidence="4 5">
    <name type="scientific">Byssothecium circinans</name>
    <dbReference type="NCBI Taxonomy" id="147558"/>
    <lineage>
        <taxon>Eukaryota</taxon>
        <taxon>Fungi</taxon>
        <taxon>Dikarya</taxon>
        <taxon>Ascomycota</taxon>
        <taxon>Pezizomycotina</taxon>
        <taxon>Dothideomycetes</taxon>
        <taxon>Pleosporomycetidae</taxon>
        <taxon>Pleosporales</taxon>
        <taxon>Massarineae</taxon>
        <taxon>Massarinaceae</taxon>
        <taxon>Byssothecium</taxon>
    </lineage>
</organism>
<dbReference type="InterPro" id="IPR053157">
    <property type="entry name" value="Sterol_Uptake_Regulator"/>
</dbReference>
<dbReference type="PANTHER" id="PTHR47784">
    <property type="entry name" value="STEROL UPTAKE CONTROL PROTEIN 2"/>
    <property type="match status" value="1"/>
</dbReference>
<dbReference type="AlphaFoldDB" id="A0A6A5TBZ3"/>
<dbReference type="PANTHER" id="PTHR47784:SF10">
    <property type="entry name" value="TRANSCRIPTION FACTOR, PUTATIVE (AFU_ORTHOLOGUE AFUA_6G14150)-RELATED"/>
    <property type="match status" value="1"/>
</dbReference>
<feature type="region of interest" description="Disordered" evidence="2">
    <location>
        <begin position="52"/>
        <end position="73"/>
    </location>
</feature>
<feature type="domain" description="Zn(2)-C6 fungal-type" evidence="3">
    <location>
        <begin position="13"/>
        <end position="43"/>
    </location>
</feature>
<dbReference type="InterPro" id="IPR001138">
    <property type="entry name" value="Zn2Cys6_DnaBD"/>
</dbReference>
<dbReference type="Gene3D" id="4.10.240.10">
    <property type="entry name" value="Zn(2)-C6 fungal-type DNA-binding domain"/>
    <property type="match status" value="1"/>
</dbReference>
<dbReference type="GO" id="GO:0008270">
    <property type="term" value="F:zinc ion binding"/>
    <property type="evidence" value="ECO:0007669"/>
    <property type="project" value="InterPro"/>
</dbReference>
<dbReference type="InterPro" id="IPR036864">
    <property type="entry name" value="Zn2-C6_fun-type_DNA-bd_sf"/>
</dbReference>
<evidence type="ECO:0000256" key="1">
    <source>
        <dbReference type="ARBA" id="ARBA00023242"/>
    </source>
</evidence>
<dbReference type="CDD" id="cd00067">
    <property type="entry name" value="GAL4"/>
    <property type="match status" value="1"/>
</dbReference>
<sequence length="382" mass="43212">MPQRRPHNKSRYGCDQCRKRRVKCDEQPPQCANCIARNEQCHFSRIAPTKVLQTPQATPSPNSTVAQQDSTPKDVITLQSQSLRQRELELMHQWCCYTYASAGAEWHRLFKEYVGKQALNHDYLMASVFALSSFHLATEAMDGEQDMPAARQHVSIGLEYHHQALGGLRTALETFTPDKSSPVLFTSVLVAACAIISPLLPAGAGDKTQPAAEAFLALVYHKHSIDSIKEATLQHLTGTSIGKYINKDWKSVEVERPLCIVELRRLNRTIITSPWKHQVYEGAISKLEQVSRKDDTIADWLVESGRDFLDELHRREAVALAIYMHWGVLLDNLQDVWWAKFSGRRLVEELSVTLTEKGPEWATIVTWCREQVGLSPIQVDIS</sequence>
<dbReference type="OrthoDB" id="4937900at2759"/>
<evidence type="ECO:0000259" key="3">
    <source>
        <dbReference type="PROSITE" id="PS50048"/>
    </source>
</evidence>
<proteinExistence type="predicted"/>
<protein>
    <recommendedName>
        <fullName evidence="3">Zn(2)-C6 fungal-type domain-containing protein</fullName>
    </recommendedName>
</protein>
<reference evidence="4" key="1">
    <citation type="journal article" date="2020" name="Stud. Mycol.">
        <title>101 Dothideomycetes genomes: a test case for predicting lifestyles and emergence of pathogens.</title>
        <authorList>
            <person name="Haridas S."/>
            <person name="Albert R."/>
            <person name="Binder M."/>
            <person name="Bloem J."/>
            <person name="Labutti K."/>
            <person name="Salamov A."/>
            <person name="Andreopoulos B."/>
            <person name="Baker S."/>
            <person name="Barry K."/>
            <person name="Bills G."/>
            <person name="Bluhm B."/>
            <person name="Cannon C."/>
            <person name="Castanera R."/>
            <person name="Culley D."/>
            <person name="Daum C."/>
            <person name="Ezra D."/>
            <person name="Gonzalez J."/>
            <person name="Henrissat B."/>
            <person name="Kuo A."/>
            <person name="Liang C."/>
            <person name="Lipzen A."/>
            <person name="Lutzoni F."/>
            <person name="Magnuson J."/>
            <person name="Mondo S."/>
            <person name="Nolan M."/>
            <person name="Ohm R."/>
            <person name="Pangilinan J."/>
            <person name="Park H.-J."/>
            <person name="Ramirez L."/>
            <person name="Alfaro M."/>
            <person name="Sun H."/>
            <person name="Tritt A."/>
            <person name="Yoshinaga Y."/>
            <person name="Zwiers L.-H."/>
            <person name="Turgeon B."/>
            <person name="Goodwin S."/>
            <person name="Spatafora J."/>
            <person name="Crous P."/>
            <person name="Grigoriev I."/>
        </authorList>
    </citation>
    <scope>NUCLEOTIDE SEQUENCE</scope>
    <source>
        <strain evidence="4">CBS 675.92</strain>
    </source>
</reference>
<feature type="compositionally biased region" description="Polar residues" evidence="2">
    <location>
        <begin position="52"/>
        <end position="70"/>
    </location>
</feature>